<comment type="caution">
    <text evidence="1">The sequence shown here is derived from an EMBL/GenBank/DDBJ whole genome shotgun (WGS) entry which is preliminary data.</text>
</comment>
<dbReference type="Proteomes" id="UP001589887">
    <property type="component" value="Unassembled WGS sequence"/>
</dbReference>
<keyword evidence="2" id="KW-1185">Reference proteome</keyword>
<evidence type="ECO:0000313" key="1">
    <source>
        <dbReference type="EMBL" id="MFC0842339.1"/>
    </source>
</evidence>
<dbReference type="RefSeq" id="WP_394316205.1">
    <property type="nucleotide sequence ID" value="NZ_JBHMQV010000001.1"/>
</dbReference>
<evidence type="ECO:0008006" key="3">
    <source>
        <dbReference type="Google" id="ProtNLM"/>
    </source>
</evidence>
<protein>
    <recommendedName>
        <fullName evidence="3">Integrase</fullName>
    </recommendedName>
</protein>
<gene>
    <name evidence="1" type="ORF">ACFH04_01105</name>
</gene>
<name>A0ABV6T970_9ACTN</name>
<evidence type="ECO:0000313" key="2">
    <source>
        <dbReference type="Proteomes" id="UP001589887"/>
    </source>
</evidence>
<proteinExistence type="predicted"/>
<reference evidence="1 2" key="1">
    <citation type="submission" date="2024-09" db="EMBL/GenBank/DDBJ databases">
        <authorList>
            <person name="Sun Q."/>
            <person name="Mori K."/>
        </authorList>
    </citation>
    <scope>NUCLEOTIDE SEQUENCE [LARGE SCALE GENOMIC DNA]</scope>
    <source>
        <strain evidence="1 2">JCM 4557</strain>
    </source>
</reference>
<accession>A0ABV6T970</accession>
<dbReference type="EMBL" id="JBHMQV010000001">
    <property type="protein sequence ID" value="MFC0842339.1"/>
    <property type="molecule type" value="Genomic_DNA"/>
</dbReference>
<sequence length="67" mass="7399">MDGPQYVVDTANDNKIGVVQWRYAGSVYLRPPGGGTEWATAPEALRHLTPEEMARARVFDTPIGGRR</sequence>
<organism evidence="1 2">
    <name type="scientific">Streptomyces noboritoensis</name>
    <dbReference type="NCBI Taxonomy" id="67337"/>
    <lineage>
        <taxon>Bacteria</taxon>
        <taxon>Bacillati</taxon>
        <taxon>Actinomycetota</taxon>
        <taxon>Actinomycetes</taxon>
        <taxon>Kitasatosporales</taxon>
        <taxon>Streptomycetaceae</taxon>
        <taxon>Streptomyces</taxon>
    </lineage>
</organism>